<sequence>MVAWHGMEHTLMGERRQIGLAAAQRREPVQTGSSQPSLKRFAVWASRRLLPTPHRQARRDGVGGLAGCQGRGEALSPAEGFPFSDSDRFGFVRGTVVGDAFKAAVPSWGISSRNLAFICRTNHGD</sequence>
<reference evidence="2" key="4">
    <citation type="journal article" date="2015" name="G3 (Bethesda)">
        <title>Genome sequences of three phytopathogenic species of the Magnaporthaceae family of fungi.</title>
        <authorList>
            <person name="Okagaki L.H."/>
            <person name="Nunes C.C."/>
            <person name="Sailsbery J."/>
            <person name="Clay B."/>
            <person name="Brown D."/>
            <person name="John T."/>
            <person name="Oh Y."/>
            <person name="Young N."/>
            <person name="Fitzgerald M."/>
            <person name="Haas B.J."/>
            <person name="Zeng Q."/>
            <person name="Young S."/>
            <person name="Adiconis X."/>
            <person name="Fan L."/>
            <person name="Levin J.Z."/>
            <person name="Mitchell T.K."/>
            <person name="Okubara P.A."/>
            <person name="Farman M.L."/>
            <person name="Kohn L.M."/>
            <person name="Birren B."/>
            <person name="Ma L.-J."/>
            <person name="Dean R.A."/>
        </authorList>
    </citation>
    <scope>NUCLEOTIDE SEQUENCE</scope>
    <source>
        <strain evidence="2">R3-111a-1</strain>
    </source>
</reference>
<name>J3P7A3_GAET3</name>
<dbReference type="GeneID" id="20349857"/>
<organism evidence="1">
    <name type="scientific">Gaeumannomyces tritici (strain R3-111a-1)</name>
    <name type="common">Wheat and barley take-all root rot fungus</name>
    <name type="synonym">Gaeumannomyces graminis var. tritici</name>
    <dbReference type="NCBI Taxonomy" id="644352"/>
    <lineage>
        <taxon>Eukaryota</taxon>
        <taxon>Fungi</taxon>
        <taxon>Dikarya</taxon>
        <taxon>Ascomycota</taxon>
        <taxon>Pezizomycotina</taxon>
        <taxon>Sordariomycetes</taxon>
        <taxon>Sordariomycetidae</taxon>
        <taxon>Magnaporthales</taxon>
        <taxon>Magnaporthaceae</taxon>
        <taxon>Gaeumannomyces</taxon>
    </lineage>
</organism>
<protein>
    <submittedName>
        <fullName evidence="1 2">Uncharacterized protein</fullName>
    </submittedName>
</protein>
<dbReference type="HOGENOM" id="CLU_1992796_0_0_1"/>
<evidence type="ECO:0000313" key="2">
    <source>
        <dbReference type="EnsemblFungi" id="EJT72534"/>
    </source>
</evidence>
<evidence type="ECO:0000313" key="3">
    <source>
        <dbReference type="Proteomes" id="UP000006039"/>
    </source>
</evidence>
<dbReference type="EnsemblFungi" id="EJT72534">
    <property type="protein sequence ID" value="EJT72534"/>
    <property type="gene ID" value="GGTG_09399"/>
</dbReference>
<accession>J3P7A3</accession>
<reference evidence="2" key="5">
    <citation type="submission" date="2018-04" db="UniProtKB">
        <authorList>
            <consortium name="EnsemblFungi"/>
        </authorList>
    </citation>
    <scope>IDENTIFICATION</scope>
    <source>
        <strain evidence="2">R3-111a-1</strain>
    </source>
</reference>
<reference evidence="1" key="2">
    <citation type="submission" date="2010-07" db="EMBL/GenBank/DDBJ databases">
        <authorList>
            <consortium name="The Broad Institute Genome Sequencing Platform"/>
            <consortium name="Broad Institute Genome Sequencing Center for Infectious Disease"/>
            <person name="Ma L.-J."/>
            <person name="Dead R."/>
            <person name="Young S."/>
            <person name="Zeng Q."/>
            <person name="Koehrsen M."/>
            <person name="Alvarado L."/>
            <person name="Berlin A."/>
            <person name="Chapman S.B."/>
            <person name="Chen Z."/>
            <person name="Freedman E."/>
            <person name="Gellesch M."/>
            <person name="Goldberg J."/>
            <person name="Griggs A."/>
            <person name="Gujja S."/>
            <person name="Heilman E.R."/>
            <person name="Heiman D."/>
            <person name="Hepburn T."/>
            <person name="Howarth C."/>
            <person name="Jen D."/>
            <person name="Larson L."/>
            <person name="Mehta T."/>
            <person name="Neiman D."/>
            <person name="Pearson M."/>
            <person name="Roberts A."/>
            <person name="Saif S."/>
            <person name="Shea T."/>
            <person name="Shenoy N."/>
            <person name="Sisk P."/>
            <person name="Stolte C."/>
            <person name="Sykes S."/>
            <person name="Walk T."/>
            <person name="White J."/>
            <person name="Yandava C."/>
            <person name="Haas B."/>
            <person name="Nusbaum C."/>
            <person name="Birren B."/>
        </authorList>
    </citation>
    <scope>NUCLEOTIDE SEQUENCE</scope>
    <source>
        <strain evidence="1">R3-111a-1</strain>
    </source>
</reference>
<dbReference type="Proteomes" id="UP000006039">
    <property type="component" value="Unassembled WGS sequence"/>
</dbReference>
<dbReference type="EMBL" id="GL385399">
    <property type="protein sequence ID" value="EJT72534.1"/>
    <property type="molecule type" value="Genomic_DNA"/>
</dbReference>
<reference evidence="1" key="3">
    <citation type="submission" date="2010-09" db="EMBL/GenBank/DDBJ databases">
        <title>Annotation of Gaeumannomyces graminis var. tritici R3-111a-1.</title>
        <authorList>
            <consortium name="The Broad Institute Genome Sequencing Platform"/>
            <person name="Ma L.-J."/>
            <person name="Dead R."/>
            <person name="Young S.K."/>
            <person name="Zeng Q."/>
            <person name="Gargeya S."/>
            <person name="Fitzgerald M."/>
            <person name="Haas B."/>
            <person name="Abouelleil A."/>
            <person name="Alvarado L."/>
            <person name="Arachchi H.M."/>
            <person name="Berlin A."/>
            <person name="Brown A."/>
            <person name="Chapman S.B."/>
            <person name="Chen Z."/>
            <person name="Dunbar C."/>
            <person name="Freedman E."/>
            <person name="Gearin G."/>
            <person name="Gellesch M."/>
            <person name="Goldberg J."/>
            <person name="Griggs A."/>
            <person name="Gujja S."/>
            <person name="Heiman D."/>
            <person name="Howarth C."/>
            <person name="Larson L."/>
            <person name="Lui A."/>
            <person name="MacDonald P.J.P."/>
            <person name="Mehta T."/>
            <person name="Montmayeur A."/>
            <person name="Murphy C."/>
            <person name="Neiman D."/>
            <person name="Pearson M."/>
            <person name="Priest M."/>
            <person name="Roberts A."/>
            <person name="Saif S."/>
            <person name="Shea T."/>
            <person name="Shenoy N."/>
            <person name="Sisk P."/>
            <person name="Stolte C."/>
            <person name="Sykes S."/>
            <person name="Yandava C."/>
            <person name="Wortman J."/>
            <person name="Nusbaum C."/>
            <person name="Birren B."/>
        </authorList>
    </citation>
    <scope>NUCLEOTIDE SEQUENCE</scope>
    <source>
        <strain evidence="1">R3-111a-1</strain>
    </source>
</reference>
<reference evidence="3" key="1">
    <citation type="submission" date="2010-07" db="EMBL/GenBank/DDBJ databases">
        <title>The genome sequence of Gaeumannomyces graminis var. tritici strain R3-111a-1.</title>
        <authorList>
            <consortium name="The Broad Institute Genome Sequencing Platform"/>
            <person name="Ma L.-J."/>
            <person name="Dead R."/>
            <person name="Young S."/>
            <person name="Zeng Q."/>
            <person name="Koehrsen M."/>
            <person name="Alvarado L."/>
            <person name="Berlin A."/>
            <person name="Chapman S.B."/>
            <person name="Chen Z."/>
            <person name="Freedman E."/>
            <person name="Gellesch M."/>
            <person name="Goldberg J."/>
            <person name="Griggs A."/>
            <person name="Gujja S."/>
            <person name="Heilman E.R."/>
            <person name="Heiman D."/>
            <person name="Hepburn T."/>
            <person name="Howarth C."/>
            <person name="Jen D."/>
            <person name="Larson L."/>
            <person name="Mehta T."/>
            <person name="Neiman D."/>
            <person name="Pearson M."/>
            <person name="Roberts A."/>
            <person name="Saif S."/>
            <person name="Shea T."/>
            <person name="Shenoy N."/>
            <person name="Sisk P."/>
            <person name="Stolte C."/>
            <person name="Sykes S."/>
            <person name="Walk T."/>
            <person name="White J."/>
            <person name="Yandava C."/>
            <person name="Haas B."/>
            <person name="Nusbaum C."/>
            <person name="Birren B."/>
        </authorList>
    </citation>
    <scope>NUCLEOTIDE SEQUENCE [LARGE SCALE GENOMIC DNA]</scope>
    <source>
        <strain evidence="3">R3-111a-1</strain>
    </source>
</reference>
<evidence type="ECO:0000313" key="1">
    <source>
        <dbReference type="EMBL" id="EJT72534.1"/>
    </source>
</evidence>
<dbReference type="VEuPathDB" id="FungiDB:GGTG_09399"/>
<proteinExistence type="predicted"/>
<gene>
    <name evidence="2" type="primary">20349857</name>
    <name evidence="1" type="ORF">GGTG_09399</name>
</gene>
<dbReference type="RefSeq" id="XP_009225508.1">
    <property type="nucleotide sequence ID" value="XM_009227244.1"/>
</dbReference>
<dbReference type="AlphaFoldDB" id="J3P7A3"/>
<keyword evidence="3" id="KW-1185">Reference proteome</keyword>